<dbReference type="OrthoDB" id="3799276at2759"/>
<reference evidence="1 2" key="1">
    <citation type="submission" date="2020-01" db="EMBL/GenBank/DDBJ databases">
        <authorList>
            <consortium name="DOE Joint Genome Institute"/>
            <person name="Haridas S."/>
            <person name="Albert R."/>
            <person name="Binder M."/>
            <person name="Bloem J."/>
            <person name="Labutti K."/>
            <person name="Salamov A."/>
            <person name="Andreopoulos B."/>
            <person name="Baker S.E."/>
            <person name="Barry K."/>
            <person name="Bills G."/>
            <person name="Bluhm B.H."/>
            <person name="Cannon C."/>
            <person name="Castanera R."/>
            <person name="Culley D.E."/>
            <person name="Daum C."/>
            <person name="Ezra D."/>
            <person name="Gonzalez J.B."/>
            <person name="Henrissat B."/>
            <person name="Kuo A."/>
            <person name="Liang C."/>
            <person name="Lipzen A."/>
            <person name="Lutzoni F."/>
            <person name="Magnuson J."/>
            <person name="Mondo S."/>
            <person name="Nolan M."/>
            <person name="Ohm R."/>
            <person name="Pangilinan J."/>
            <person name="Park H.-J.H."/>
            <person name="Ramirez L."/>
            <person name="Alfaro M."/>
            <person name="Sun H."/>
            <person name="Tritt A."/>
            <person name="Yoshinaga Y."/>
            <person name="Zwiers L.-H.L."/>
            <person name="Turgeon B.G."/>
            <person name="Goodwin S.B."/>
            <person name="Spatafora J.W."/>
            <person name="Crous P.W."/>
            <person name="Grigoriev I.V."/>
        </authorList>
    </citation>
    <scope>NUCLEOTIDE SEQUENCE [LARGE SCALE GENOMIC DNA]</scope>
    <source>
        <strain evidence="1 2">CBS 611.86</strain>
    </source>
</reference>
<keyword evidence="2" id="KW-1185">Reference proteome</keyword>
<proteinExistence type="predicted"/>
<protein>
    <submittedName>
        <fullName evidence="1">Uncharacterized protein</fullName>
    </submittedName>
</protein>
<dbReference type="EMBL" id="JAADJZ010000002">
    <property type="protein sequence ID" value="KAF2877319.1"/>
    <property type="molecule type" value="Genomic_DNA"/>
</dbReference>
<dbReference type="Proteomes" id="UP000481861">
    <property type="component" value="Unassembled WGS sequence"/>
</dbReference>
<dbReference type="AlphaFoldDB" id="A0A7C8MH02"/>
<organism evidence="1 2">
    <name type="scientific">Massariosphaeria phaeospora</name>
    <dbReference type="NCBI Taxonomy" id="100035"/>
    <lineage>
        <taxon>Eukaryota</taxon>
        <taxon>Fungi</taxon>
        <taxon>Dikarya</taxon>
        <taxon>Ascomycota</taxon>
        <taxon>Pezizomycotina</taxon>
        <taxon>Dothideomycetes</taxon>
        <taxon>Pleosporomycetidae</taxon>
        <taxon>Pleosporales</taxon>
        <taxon>Pleosporales incertae sedis</taxon>
        <taxon>Massariosphaeria</taxon>
    </lineage>
</organism>
<evidence type="ECO:0000313" key="1">
    <source>
        <dbReference type="EMBL" id="KAF2877319.1"/>
    </source>
</evidence>
<comment type="caution">
    <text evidence="1">The sequence shown here is derived from an EMBL/GenBank/DDBJ whole genome shotgun (WGS) entry which is preliminary data.</text>
</comment>
<accession>A0A7C8MH02</accession>
<evidence type="ECO:0000313" key="2">
    <source>
        <dbReference type="Proteomes" id="UP000481861"/>
    </source>
</evidence>
<name>A0A7C8MH02_9PLEO</name>
<gene>
    <name evidence="1" type="ORF">BDV95DRAFT_614521</name>
</gene>
<sequence length="297" mass="34732">MNKPELFYTIEFEDALDTTICIHCSSQLPFVKHRANATCDRCHASLQQPHLTAEAFLRKKISLIYKFAVHTTRANLANSFEIMRDPHIVGGTVFEFKRGNPYGRAAKLPTVRSLRVGVAERRLGNEERKLMDEVLLSYQQCHMYMVSMYLLLKKELLESEHVFSIQEVTMAPKHVACGTHLLWRVTLCTGEMFAVAFADRQLGWLGLVVPWDEYKIMRIDTEELVKYQQFGTKMESDLADGADRSRRPGENDKVFWERLEREKNVQLGLGILGEWNEWRRRWREKRKRRGKRRQGVV</sequence>